<dbReference type="SMART" id="SM00448">
    <property type="entry name" value="REC"/>
    <property type="match status" value="1"/>
</dbReference>
<protein>
    <recommendedName>
        <fullName evidence="2">histidine kinase</fullName>
        <ecNumber evidence="2">2.7.13.3</ecNumber>
    </recommendedName>
</protein>
<dbReference type="RefSeq" id="WP_124872024.1">
    <property type="nucleotide sequence ID" value="NZ_RQJO01000007.1"/>
</dbReference>
<dbReference type="InterPro" id="IPR003594">
    <property type="entry name" value="HATPase_dom"/>
</dbReference>
<evidence type="ECO:0000256" key="5">
    <source>
        <dbReference type="ARBA" id="ARBA00022741"/>
    </source>
</evidence>
<evidence type="ECO:0000256" key="6">
    <source>
        <dbReference type="ARBA" id="ARBA00022777"/>
    </source>
</evidence>
<dbReference type="InterPro" id="IPR036890">
    <property type="entry name" value="HATPase_C_sf"/>
</dbReference>
<keyword evidence="17" id="KW-1185">Reference proteome</keyword>
<dbReference type="Pfam" id="PF00072">
    <property type="entry name" value="Response_reg"/>
    <property type="match status" value="1"/>
</dbReference>
<dbReference type="SUPFAM" id="SSF52172">
    <property type="entry name" value="CheY-like"/>
    <property type="match status" value="1"/>
</dbReference>
<dbReference type="CDD" id="cd00082">
    <property type="entry name" value="HisKA"/>
    <property type="match status" value="1"/>
</dbReference>
<dbReference type="InterPro" id="IPR015943">
    <property type="entry name" value="WD40/YVTN_repeat-like_dom_sf"/>
</dbReference>
<accession>A0A3P1C1N8</accession>
<evidence type="ECO:0000256" key="7">
    <source>
        <dbReference type="ARBA" id="ARBA00022840"/>
    </source>
</evidence>
<keyword evidence="8" id="KW-0902">Two-component regulatory system</keyword>
<dbReference type="InterPro" id="IPR011006">
    <property type="entry name" value="CheY-like_superfamily"/>
</dbReference>
<dbReference type="InterPro" id="IPR013783">
    <property type="entry name" value="Ig-like_fold"/>
</dbReference>
<dbReference type="InterPro" id="IPR004358">
    <property type="entry name" value="Sig_transdc_His_kin-like_C"/>
</dbReference>
<evidence type="ECO:0000256" key="11">
    <source>
        <dbReference type="PROSITE-ProRule" id="PRU00169"/>
    </source>
</evidence>
<dbReference type="SUPFAM" id="SSF55874">
    <property type="entry name" value="ATPase domain of HSP90 chaperone/DNA topoisomerase II/histidine kinase"/>
    <property type="match status" value="1"/>
</dbReference>
<keyword evidence="3 11" id="KW-0597">Phosphoprotein</keyword>
<dbReference type="SMART" id="SM00342">
    <property type="entry name" value="HTH_ARAC"/>
    <property type="match status" value="1"/>
</dbReference>
<dbReference type="Gene3D" id="1.10.287.130">
    <property type="match status" value="1"/>
</dbReference>
<dbReference type="EC" id="2.7.13.3" evidence="2"/>
<feature type="domain" description="HTH araC/xylS-type" evidence="13">
    <location>
        <begin position="1281"/>
        <end position="1379"/>
    </location>
</feature>
<dbReference type="Gene3D" id="1.10.10.60">
    <property type="entry name" value="Homeodomain-like"/>
    <property type="match status" value="1"/>
</dbReference>
<feature type="domain" description="Histidine kinase" evidence="14">
    <location>
        <begin position="867"/>
        <end position="1089"/>
    </location>
</feature>
<dbReference type="PROSITE" id="PS50109">
    <property type="entry name" value="HIS_KIN"/>
    <property type="match status" value="1"/>
</dbReference>
<feature type="transmembrane region" description="Helical" evidence="12">
    <location>
        <begin position="800"/>
        <end position="822"/>
    </location>
</feature>
<dbReference type="SUPFAM" id="SSF47384">
    <property type="entry name" value="Homodimeric domain of signal transducing histidine kinase"/>
    <property type="match status" value="1"/>
</dbReference>
<feature type="domain" description="Response regulatory" evidence="15">
    <location>
        <begin position="1130"/>
        <end position="1245"/>
    </location>
</feature>
<keyword evidence="12" id="KW-0812">Transmembrane</keyword>
<evidence type="ECO:0000259" key="15">
    <source>
        <dbReference type="PROSITE" id="PS50110"/>
    </source>
</evidence>
<evidence type="ECO:0000256" key="10">
    <source>
        <dbReference type="ARBA" id="ARBA00023163"/>
    </source>
</evidence>
<dbReference type="Pfam" id="PF12833">
    <property type="entry name" value="HTH_18"/>
    <property type="match status" value="1"/>
</dbReference>
<dbReference type="Gene3D" id="3.30.565.10">
    <property type="entry name" value="Histidine kinase-like ATPase, C-terminal domain"/>
    <property type="match status" value="1"/>
</dbReference>
<keyword evidence="6 16" id="KW-0418">Kinase</keyword>
<dbReference type="Proteomes" id="UP000271925">
    <property type="component" value="Unassembled WGS sequence"/>
</dbReference>
<dbReference type="InterPro" id="IPR001789">
    <property type="entry name" value="Sig_transdc_resp-reg_receiver"/>
</dbReference>
<evidence type="ECO:0000259" key="14">
    <source>
        <dbReference type="PROSITE" id="PS50109"/>
    </source>
</evidence>
<dbReference type="InterPro" id="IPR036097">
    <property type="entry name" value="HisK_dim/P_sf"/>
</dbReference>
<dbReference type="Gene3D" id="3.40.50.2300">
    <property type="match status" value="1"/>
</dbReference>
<dbReference type="PRINTS" id="PR00344">
    <property type="entry name" value="BCTRLSENSOR"/>
</dbReference>
<evidence type="ECO:0000256" key="4">
    <source>
        <dbReference type="ARBA" id="ARBA00022679"/>
    </source>
</evidence>
<keyword evidence="7" id="KW-0067">ATP-binding</keyword>
<dbReference type="SMART" id="SM00388">
    <property type="entry name" value="HisKA"/>
    <property type="match status" value="1"/>
</dbReference>
<evidence type="ECO:0000256" key="9">
    <source>
        <dbReference type="ARBA" id="ARBA00023015"/>
    </source>
</evidence>
<feature type="modified residue" description="4-aspartylphosphate" evidence="11">
    <location>
        <position position="1178"/>
    </location>
</feature>
<proteinExistence type="predicted"/>
<dbReference type="SUPFAM" id="SSF63829">
    <property type="entry name" value="Calcium-dependent phosphotriesterase"/>
    <property type="match status" value="1"/>
</dbReference>
<dbReference type="PROSITE" id="PS50110">
    <property type="entry name" value="RESPONSE_REGULATORY"/>
    <property type="match status" value="1"/>
</dbReference>
<dbReference type="GO" id="GO:0003700">
    <property type="term" value="F:DNA-binding transcription factor activity"/>
    <property type="evidence" value="ECO:0007669"/>
    <property type="project" value="InterPro"/>
</dbReference>
<dbReference type="GO" id="GO:0043565">
    <property type="term" value="F:sequence-specific DNA binding"/>
    <property type="evidence" value="ECO:0007669"/>
    <property type="project" value="InterPro"/>
</dbReference>
<keyword evidence="10" id="KW-0804">Transcription</keyword>
<dbReference type="CDD" id="cd16922">
    <property type="entry name" value="HATPase_EvgS-ArcB-TorS-like"/>
    <property type="match status" value="1"/>
</dbReference>
<dbReference type="Pfam" id="PF00512">
    <property type="entry name" value="HisKA"/>
    <property type="match status" value="1"/>
</dbReference>
<evidence type="ECO:0000256" key="12">
    <source>
        <dbReference type="SAM" id="Phobius"/>
    </source>
</evidence>
<sequence length="1379" mass="156997">MQTPHFPLFSLPTLPAFQWKGATAFVQILSLFFLYFSVTAQTYIPETRLYGIKDGLSHRQVNALLEDRQGYIWAGTPLGLNRFDGYSFRTWGRENGLQSDQIEHLFEDAYGFIWVFHAEPARSIDLIDPRSNKVVSFAEQYGTLIPGGFQDKTGFPILTRDSTLYWAQTNGFITFHPKRGFRAVSLRAVMSNSLPTFTLDFVSAQKTVWGTIGKFEHKAIVEVDRNGKLLQLIDNKAGEIMYVRPGRSAEGAVNHYNVTNRDKWKSVCLRIDPSNKTEFIPSSALLPGYDYGYYLTTYAVLSDPQLRFSDYRIFDQARQRLLFNFNQFYSGVEGRARSFLIDRSGTIWLGTDLGLMLLRVQENRFQRFLHNPDEKGLKNICRGILVNDQQMLVSTTQAVFTGDRTTSQFQAFPGTVQQNPSAPPLFWYALTSDGAGRVFAGETGSLNQLLLKPGRMRQLFKGPIFMPWMVLPDRQNRLWIGTYRDGLYVAELGRQQVLPFAQYNRFKELQTAGIPFIQPDREGRIWLCASTGFYRLNFQKGILERHWSGGQGNSYLPFDNFTHFYEDSDGIFWLATNGGGLISWNSKTGKTRQFSRKAGLPNNTIYAVYEDAHHHLWLPSDYGIIQFDKMRGNVRRVFLPEDGITDAEFSLTSHYRSTDSTLFFGSLNGVTAFQPNDFYEQKETGRAPLVITGFQQFDGNSNQLVDKTAELLASHEIILQPDDRFFNLEFALLTFNQSGKIQYAYKIDGVDADWTYQNEPRLRVNRLPYGSHVLNIKGQEANGLWGRNDLTIKLTVVRPFYLQFWFLAGCFLGMILLIRFWFGWRTRDLQKNQLLLVKEVNRQTNQIREQTEKLQQLDTFKTRFYTNITHEFRTPLTVIMGMASEIGESVHDPSSPVIKAVNLIRRNSKNLLRLINQLLDLAKLDAGSMQIQLVQADIIGYLHYLTESFYSLAQEKQIRLLFYPETPELVMDFDEEKWQIIVYNLLSNALKFTGESGKVVLHVVEKEENTRRFLQMKVQDTGMGIAPEELSYIFDRFYQADHLNSRKGDGTGIGLALTKELVELMDGQIAVESSVGKGTVITVRLPVRREPIQQASLHPVSRTQTPEFSTDAPAAEADLTSEVTDSEKPLLLLIEDNADVIAYITGLLRTTYQIETARDGKAGIIRAFETVPDLIISDVMMPEADGYEVCQTLKNDERSSHIPLILLTAKATQEDKVAGLRLGADAYLPKPFDKAELFVLMEKLIGLRKVLQKHYSKSGILGTLPPAANAAVRPLDSIFLQKIREAIEARLDDPELGILHLCQAVNLSHTQVFRKLKALTGENPTLFIRKMRLQKALQLLQSTELNISEIAYTVGFSDPNYFSRVFHEEFGKAPSSVRH</sequence>
<keyword evidence="4" id="KW-0808">Transferase</keyword>
<gene>
    <name evidence="16" type="ORF">EHT25_05890</name>
</gene>
<dbReference type="PANTHER" id="PTHR43547">
    <property type="entry name" value="TWO-COMPONENT HISTIDINE KINASE"/>
    <property type="match status" value="1"/>
</dbReference>
<evidence type="ECO:0000259" key="13">
    <source>
        <dbReference type="PROSITE" id="PS01124"/>
    </source>
</evidence>
<evidence type="ECO:0000256" key="8">
    <source>
        <dbReference type="ARBA" id="ARBA00023012"/>
    </source>
</evidence>
<keyword evidence="12" id="KW-1133">Transmembrane helix</keyword>
<dbReference type="FunFam" id="3.30.565.10:FF:000037">
    <property type="entry name" value="Hybrid sensor histidine kinase/response regulator"/>
    <property type="match status" value="1"/>
</dbReference>
<dbReference type="Pfam" id="PF02518">
    <property type="entry name" value="HATPase_c"/>
    <property type="match status" value="1"/>
</dbReference>
<dbReference type="InterPro" id="IPR018060">
    <property type="entry name" value="HTH_AraC"/>
</dbReference>
<dbReference type="PROSITE" id="PS01124">
    <property type="entry name" value="HTH_ARAC_FAMILY_2"/>
    <property type="match status" value="1"/>
</dbReference>
<keyword evidence="12" id="KW-0472">Membrane</keyword>
<dbReference type="InterPro" id="IPR011123">
    <property type="entry name" value="Y_Y_Y"/>
</dbReference>
<dbReference type="Gene3D" id="2.60.40.10">
    <property type="entry name" value="Immunoglobulins"/>
    <property type="match status" value="1"/>
</dbReference>
<name>A0A3P1C1N8_9BACT</name>
<dbReference type="Pfam" id="PF07495">
    <property type="entry name" value="Y_Y_Y"/>
    <property type="match status" value="1"/>
</dbReference>
<dbReference type="EMBL" id="RQJO01000007">
    <property type="protein sequence ID" value="RRB07305.1"/>
    <property type="molecule type" value="Genomic_DNA"/>
</dbReference>
<evidence type="ECO:0000313" key="16">
    <source>
        <dbReference type="EMBL" id="RRB07305.1"/>
    </source>
</evidence>
<evidence type="ECO:0000256" key="1">
    <source>
        <dbReference type="ARBA" id="ARBA00000085"/>
    </source>
</evidence>
<evidence type="ECO:0000313" key="17">
    <source>
        <dbReference type="Proteomes" id="UP000271925"/>
    </source>
</evidence>
<reference evidence="16 17" key="1">
    <citation type="submission" date="2018-11" db="EMBL/GenBank/DDBJ databases">
        <authorList>
            <person name="Zhou Z."/>
            <person name="Wang G."/>
        </authorList>
    </citation>
    <scope>NUCLEOTIDE SEQUENCE [LARGE SCALE GENOMIC DNA]</scope>
    <source>
        <strain evidence="16 17">KCTC52004</strain>
    </source>
</reference>
<dbReference type="SMART" id="SM00387">
    <property type="entry name" value="HATPase_c"/>
    <property type="match status" value="1"/>
</dbReference>
<dbReference type="OrthoDB" id="9797097at2"/>
<dbReference type="InterPro" id="IPR005467">
    <property type="entry name" value="His_kinase_dom"/>
</dbReference>
<comment type="caution">
    <text evidence="16">The sequence shown here is derived from an EMBL/GenBank/DDBJ whole genome shotgun (WGS) entry which is preliminary data.</text>
</comment>
<dbReference type="Gene3D" id="2.130.10.10">
    <property type="entry name" value="YVTN repeat-like/Quinoprotein amine dehydrogenase"/>
    <property type="match status" value="3"/>
</dbReference>
<dbReference type="InterPro" id="IPR009057">
    <property type="entry name" value="Homeodomain-like_sf"/>
</dbReference>
<keyword evidence="9" id="KW-0805">Transcription regulation</keyword>
<comment type="catalytic activity">
    <reaction evidence="1">
        <text>ATP + protein L-histidine = ADP + protein N-phospho-L-histidine.</text>
        <dbReference type="EC" id="2.7.13.3"/>
    </reaction>
</comment>
<dbReference type="InterPro" id="IPR003661">
    <property type="entry name" value="HisK_dim/P_dom"/>
</dbReference>
<dbReference type="InterPro" id="IPR011110">
    <property type="entry name" value="Reg_prop"/>
</dbReference>
<dbReference type="GO" id="GO:0005524">
    <property type="term" value="F:ATP binding"/>
    <property type="evidence" value="ECO:0007669"/>
    <property type="project" value="UniProtKB-KW"/>
</dbReference>
<dbReference type="Pfam" id="PF07494">
    <property type="entry name" value="Reg_prop"/>
    <property type="match status" value="2"/>
</dbReference>
<evidence type="ECO:0000256" key="3">
    <source>
        <dbReference type="ARBA" id="ARBA00022553"/>
    </source>
</evidence>
<dbReference type="GO" id="GO:0000155">
    <property type="term" value="F:phosphorelay sensor kinase activity"/>
    <property type="evidence" value="ECO:0007669"/>
    <property type="project" value="InterPro"/>
</dbReference>
<keyword evidence="5" id="KW-0547">Nucleotide-binding</keyword>
<evidence type="ECO:0000256" key="2">
    <source>
        <dbReference type="ARBA" id="ARBA00012438"/>
    </source>
</evidence>
<dbReference type="SUPFAM" id="SSF46689">
    <property type="entry name" value="Homeodomain-like"/>
    <property type="match status" value="1"/>
</dbReference>
<dbReference type="PANTHER" id="PTHR43547:SF2">
    <property type="entry name" value="HYBRID SIGNAL TRANSDUCTION HISTIDINE KINASE C"/>
    <property type="match status" value="1"/>
</dbReference>
<organism evidence="16 17">
    <name type="scientific">Larkinella rosea</name>
    <dbReference type="NCBI Taxonomy" id="2025312"/>
    <lineage>
        <taxon>Bacteria</taxon>
        <taxon>Pseudomonadati</taxon>
        <taxon>Bacteroidota</taxon>
        <taxon>Cytophagia</taxon>
        <taxon>Cytophagales</taxon>
        <taxon>Spirosomataceae</taxon>
        <taxon>Larkinella</taxon>
    </lineage>
</organism>